<dbReference type="FunFam" id="3.40.850.10:FF:000033">
    <property type="entry name" value="Kinesin-like protein KIN-12E"/>
    <property type="match status" value="1"/>
</dbReference>
<dbReference type="InterPro" id="IPR001752">
    <property type="entry name" value="Kinesin_motor_dom"/>
</dbReference>
<dbReference type="Proteomes" id="UP001419268">
    <property type="component" value="Unassembled WGS sequence"/>
</dbReference>
<dbReference type="Gene3D" id="3.40.850.10">
    <property type="entry name" value="Kinesin motor domain"/>
    <property type="match status" value="1"/>
</dbReference>
<evidence type="ECO:0000256" key="1">
    <source>
        <dbReference type="ARBA" id="ARBA00022701"/>
    </source>
</evidence>
<feature type="coiled-coil region" evidence="8">
    <location>
        <begin position="2269"/>
        <end position="2418"/>
    </location>
</feature>
<dbReference type="PANTHER" id="PTHR37739">
    <property type="entry name" value="KINESIN-LIKE PROTEIN KIN-12D"/>
    <property type="match status" value="1"/>
</dbReference>
<feature type="region of interest" description="Disordered" evidence="9">
    <location>
        <begin position="2604"/>
        <end position="2631"/>
    </location>
</feature>
<keyword evidence="4 8" id="KW-0175">Coiled coil</keyword>
<dbReference type="GO" id="GO:0005524">
    <property type="term" value="F:ATP binding"/>
    <property type="evidence" value="ECO:0007669"/>
    <property type="project" value="UniProtKB-UniRule"/>
</dbReference>
<dbReference type="PROSITE" id="PS50067">
    <property type="entry name" value="KINESIN_MOTOR_2"/>
    <property type="match status" value="1"/>
</dbReference>
<evidence type="ECO:0000256" key="4">
    <source>
        <dbReference type="ARBA" id="ARBA00023054"/>
    </source>
</evidence>
<keyword evidence="5 7" id="KW-0505">Motor protein</keyword>
<proteinExistence type="inferred from homology"/>
<dbReference type="InterPro" id="IPR027417">
    <property type="entry name" value="P-loop_NTPase"/>
</dbReference>
<feature type="coiled-coil region" evidence="8">
    <location>
        <begin position="2454"/>
        <end position="2509"/>
    </location>
</feature>
<dbReference type="PRINTS" id="PR00380">
    <property type="entry name" value="KINESINHEAVY"/>
</dbReference>
<feature type="coiled-coil region" evidence="8">
    <location>
        <begin position="588"/>
        <end position="615"/>
    </location>
</feature>
<evidence type="ECO:0000256" key="7">
    <source>
        <dbReference type="PROSITE-ProRule" id="PRU00283"/>
    </source>
</evidence>
<feature type="coiled-coil region" evidence="8">
    <location>
        <begin position="2728"/>
        <end position="2894"/>
    </location>
</feature>
<feature type="compositionally biased region" description="Polar residues" evidence="9">
    <location>
        <begin position="150"/>
        <end position="180"/>
    </location>
</feature>
<feature type="region of interest" description="Disordered" evidence="9">
    <location>
        <begin position="625"/>
        <end position="665"/>
    </location>
</feature>
<dbReference type="GO" id="GO:0005874">
    <property type="term" value="C:microtubule"/>
    <property type="evidence" value="ECO:0007669"/>
    <property type="project" value="UniProtKB-KW"/>
</dbReference>
<comment type="caution">
    <text evidence="11">The sequence shown here is derived from an EMBL/GenBank/DDBJ whole genome shotgun (WGS) entry which is preliminary data.</text>
</comment>
<dbReference type="EMBL" id="JBBNAG010000008">
    <property type="protein sequence ID" value="KAK9112960.1"/>
    <property type="molecule type" value="Genomic_DNA"/>
</dbReference>
<feature type="coiled-coil region" evidence="8">
    <location>
        <begin position="1575"/>
        <end position="1623"/>
    </location>
</feature>
<dbReference type="GO" id="GO:0008017">
    <property type="term" value="F:microtubule binding"/>
    <property type="evidence" value="ECO:0007669"/>
    <property type="project" value="InterPro"/>
</dbReference>
<protein>
    <recommendedName>
        <fullName evidence="10">Kinesin motor domain-containing protein</fullName>
    </recommendedName>
</protein>
<feature type="compositionally biased region" description="Polar residues" evidence="9">
    <location>
        <begin position="2960"/>
        <end position="2972"/>
    </location>
</feature>
<evidence type="ECO:0000313" key="11">
    <source>
        <dbReference type="EMBL" id="KAK9112960.1"/>
    </source>
</evidence>
<keyword evidence="3 7" id="KW-0067">ATP-binding</keyword>
<name>A0AAP0NPB3_9MAGN</name>
<comment type="similarity">
    <text evidence="6">Belongs to the TRAFAC class myosin-kinesin ATPase superfamily. Kinesin family. KIN-12 subfamily.</text>
</comment>
<reference evidence="11 12" key="1">
    <citation type="submission" date="2024-01" db="EMBL/GenBank/DDBJ databases">
        <title>Genome assemblies of Stephania.</title>
        <authorList>
            <person name="Yang L."/>
        </authorList>
    </citation>
    <scope>NUCLEOTIDE SEQUENCE [LARGE SCALE GENOMIC DNA]</scope>
    <source>
        <strain evidence="11">JXDWG</strain>
        <tissue evidence="11">Leaf</tissue>
    </source>
</reference>
<dbReference type="GO" id="GO:0007018">
    <property type="term" value="P:microtubule-based movement"/>
    <property type="evidence" value="ECO:0007669"/>
    <property type="project" value="InterPro"/>
</dbReference>
<feature type="compositionally biased region" description="Polar residues" evidence="9">
    <location>
        <begin position="656"/>
        <end position="665"/>
    </location>
</feature>
<evidence type="ECO:0000256" key="6">
    <source>
        <dbReference type="ARBA" id="ARBA00034488"/>
    </source>
</evidence>
<dbReference type="CDD" id="cd01373">
    <property type="entry name" value="KISc_KLP2_like"/>
    <property type="match status" value="1"/>
</dbReference>
<accession>A0AAP0NPB3</accession>
<dbReference type="SUPFAM" id="SSF52540">
    <property type="entry name" value="P-loop containing nucleoside triphosphate hydrolases"/>
    <property type="match status" value="1"/>
</dbReference>
<feature type="region of interest" description="Disordered" evidence="9">
    <location>
        <begin position="2960"/>
        <end position="2983"/>
    </location>
</feature>
<feature type="coiled-coil region" evidence="8">
    <location>
        <begin position="2924"/>
        <end position="2951"/>
    </location>
</feature>
<dbReference type="PANTHER" id="PTHR37739:SF8">
    <property type="entry name" value="KINESIN-LIKE PROTEIN KIN-12D"/>
    <property type="match status" value="1"/>
</dbReference>
<feature type="compositionally biased region" description="Basic and acidic residues" evidence="9">
    <location>
        <begin position="121"/>
        <end position="131"/>
    </location>
</feature>
<dbReference type="InterPro" id="IPR044986">
    <property type="entry name" value="KIF15/KIN-12"/>
</dbReference>
<feature type="domain" description="Kinesin motor" evidence="10">
    <location>
        <begin position="244"/>
        <end position="581"/>
    </location>
</feature>
<feature type="coiled-coil region" evidence="8">
    <location>
        <begin position="1209"/>
        <end position="1319"/>
    </location>
</feature>
<evidence type="ECO:0000256" key="3">
    <source>
        <dbReference type="ARBA" id="ARBA00022840"/>
    </source>
</evidence>
<keyword evidence="2 7" id="KW-0547">Nucleotide-binding</keyword>
<feature type="coiled-coil region" evidence="8">
    <location>
        <begin position="1946"/>
        <end position="2116"/>
    </location>
</feature>
<feature type="coiled-coil region" evidence="8">
    <location>
        <begin position="2547"/>
        <end position="2574"/>
    </location>
</feature>
<evidence type="ECO:0000256" key="2">
    <source>
        <dbReference type="ARBA" id="ARBA00022741"/>
    </source>
</evidence>
<dbReference type="PROSITE" id="PS00411">
    <property type="entry name" value="KINESIN_MOTOR_1"/>
    <property type="match status" value="1"/>
</dbReference>
<feature type="coiled-coil region" evidence="8">
    <location>
        <begin position="829"/>
        <end position="884"/>
    </location>
</feature>
<keyword evidence="12" id="KW-1185">Reference proteome</keyword>
<evidence type="ECO:0000256" key="5">
    <source>
        <dbReference type="ARBA" id="ARBA00023175"/>
    </source>
</evidence>
<dbReference type="Pfam" id="PF00225">
    <property type="entry name" value="Kinesin"/>
    <property type="match status" value="1"/>
</dbReference>
<feature type="region of interest" description="Disordered" evidence="9">
    <location>
        <begin position="1"/>
        <end position="201"/>
    </location>
</feature>
<dbReference type="InterPro" id="IPR036961">
    <property type="entry name" value="Kinesin_motor_dom_sf"/>
</dbReference>
<gene>
    <name evidence="11" type="ORF">Scep_020479</name>
</gene>
<evidence type="ECO:0000259" key="10">
    <source>
        <dbReference type="PROSITE" id="PS50067"/>
    </source>
</evidence>
<feature type="coiled-coil region" evidence="8">
    <location>
        <begin position="2145"/>
        <end position="2172"/>
    </location>
</feature>
<feature type="compositionally biased region" description="Low complexity" evidence="9">
    <location>
        <begin position="2608"/>
        <end position="2618"/>
    </location>
</feature>
<feature type="compositionally biased region" description="Basic and acidic residues" evidence="9">
    <location>
        <begin position="630"/>
        <end position="655"/>
    </location>
</feature>
<feature type="coiled-coil region" evidence="8">
    <location>
        <begin position="1462"/>
        <end position="1496"/>
    </location>
</feature>
<sequence>MLKDLSLFKRKRPNSVENSENIRRKDSNFAVGPASEDPNRAPLNAIPEPSQIPKFVQEQEFGVSKSRVERTPTKVQGRGGNGNSAWSVRTPEKQIGGSARNKFGWGQRGENGGGGGGGGGEWRDDGGEEGNRLASSSRGLGNGGVPNMMTPRSSRNAVRGGSSHSECGSTQSTPTKSVTKPPNPGFGLVNGSSRPPVNMGQRGGNFAALSKGLPTSCTTSMVVNTVEVPHYELREDLSFWMDHNVQVVIRVRPLNSSERSSNGYNRCLKQESAQTIAWIAQPDARFTFDHVACETVNQEMLFRVAGLPIVENCLSGYNSCMFAYGQTGSGKTYTMLGEINELEVMPSPHRGMTPRIFEFLFARIRAEEESRRDEKLKYNCKCSFLEIYNEQITDLLDPASSNLLLREDMKNGVYVENLTTFEVQTVNDIIKLLTEGAANRKVAATNMNRESSRSHSVFTCVIESRWEKDNTTNLRFARLNLVDLAGSERQKTSGAEGERLKEAANINKSLSTLGHVIMLLVDVAHGKQRHIPYRDSKLTFLLQESLGGNSKTMIIANISPSICCASETLSTLKFAQRAKLIQNNAVVNEDASGDVGALQHQIRLLKEELSLLKRQNVSRSLSFTPTVEGDFNRDQRDTNPKEISEMTQRTADDSQRSTSSGTVRMSTKQLKSLEMILAGALRREQMADAAIKQREAEIAQLNRLVRQREEDNQCTKMMLKFREEKIRRMESLQHGFMPSDTYLLEEYKALSDEHHLLRASIDKNPEVTRFATENIRLIDELRRYEDFYGGQEREQLLKEVSELRDTLLEFLNGETEHYNLSNLNMSPKNAVLVRENDSLKSELEKIHEELSNCRNNLSSCLEVNAKLTREISDLHSELNNLKLICKDVEPIMDSNIVVQDFETRVHEEIQKEKFRWEQEMIMKHAEETLNLQLELDILKIILQEERSSHMAMVDKASWLSSKLDLAEEERIQIRKQVDDANSVIKALEGQQNKMHFSLEKAKKLNMRYQGDQAYQALNEQEMDEVRGQVEAETAEVIVCLQEELTSLQQQVNDCHMKEIETQQSLLILEGQSEDLQKQLYVLTQDKEMLSQLLAEKDEELQRSYEEWEKLAFEIEEVMADGHEALLDASDQVEFMSSSFPKKAWIREHVGRMIRNISEKELKIAELETCLENAQNIKIDMDWKLRSLRGAALAITEGHQRESSEKEKEIDLLNSLLDEKTSIITELEERIRIREGQVRKAEFCATVAFVIVSRLSETNADYLNALKSKENQFIDTTLDLNNDARMQDYVALIEEAEKQIQDLRTKLEGSEEACVQLKLKLVEAEKCTSEMKQQLELFEQGVLLESRDKVDKLKLGVCSLVLHVNECAEKVGESEIIQIPVQNPPKCTDCDSQELTEIEVRYATEFKEPNVSSCDSDNMVGSCFKICKSNGGLPSELEYVESGRTCECVCKTHLTVLLLRNELEVALESLKLAKSQIVNLLEKHEEVQNSLKHSQENMHYFSSEVLALQAEIRSSEDQADLKIRELAHKLQRIEGKAKEVQTCWHQQKEAFELEVGDAKEVAAQRTAEASILLAKFEEAQETMKEADATVNALVKAREASKLEVERLRTIEAKLTNERDLLRDEVEDLIVLNKQKDHQYKNLEMELCSGLSELNALVRSLENAFVEVRDASNDELKLMLYDVHLLKSQIQQSTNLTRSWLEDIWSEIISKDCAVSVLHLCHMGVLLEAVTGLNAENGLLSHGLSASNSIIAGLREHNSKAKKELQVCKILKGKLLVDIKNSFDRILRKEDETGKISAKLNSFEKKILDLQLQEETMLARSKSMGFELSLLIKQIDSCHKDTFAAISDQEKLLKDKEERVESQVEVMAEDVIAKDFESLIFESELKQMVLHKDNLELQQEMFFAFLANIQEKLVFSMIEAEIEKLVTSDIDMEVALLKKLVEEVDIDRSSLSEKLKQCNSRLEELIQVNKGLKCDIQSLKEVACSNNKLKGELLDIVETREKLMAEVQVYKTEMEKLTREWGIKENEWGASICRLQEEMERKDMELNKMQSMKEENDTLKNELTNLKTDYSQVFDDLQTKCSESARSLNCMNALGQENQKLQEKVHSLETCLANLHADCDIKSKEVVELQHSQSVLAREIILKSQDLEVQTTTANSLKEENNCLRRNYISLDQNKDAIISLLSMNFKKCFDLVQSVNATGDNVFQILDEKNHSLLNRMVHVISENDETAVNLIAQCECLEAFAEQITSENTSVKAELARKDEIMKGLLFDLRLLQESASNVKDQKDELEEMVAAMESLEDELALRMDELEKASAHNQMLETEIKEKTGLLSSLELDFSEMRESLQQALEKNAKLNAEMKDLLVAKNSLEEELMDKGNVIERLEEEISQMDNALSQINTALESSRNELIEVTSERDRLHSEIVVLRDKLEIAQGLAEENEAIATEARQISESRKAYAEEKEEEVKLLEKSVEELEYTVNVLENKVDIVKGEAERQRLQREDLELELQAIKDQMLSVHTSATTDFETKNSQSPASRELDLERCVEGREKELKEAWKQVKILEKNIADKEAEIAQCKVHISELNLHAEAQAREYMQKFKALEAMAEQVKPDHVSSNVANSSSSKQEKNAMKSRGSGSPFKCIGLGLVQQMHSEKDEELTAGRRRIEELEALAANRQKEIFMLNARLAYADSMTHDVIRDLLGVKLDMTNYASLLDHQQIQKLTQDARLNSKESVVKDEQMQKLKQELNEFIEERQGWLEEINRRQAEMVAARIACEKLRQRDQFLTAENEMLKKENVSYKKKLMELEGEVNKLSGQQNLQQRIHHHAKIKEENNQLKTQNEDLSAKLRRSEIIISRVKEELARYRATSGMPPSIDFDEEHRLTKKLKDTEEERLQLAEKLLSLCTGILKAAGITQPVSEINPAIAEEVLEQLKARIATLEGELHDLSLKNKITNERIRLSELKQQTSPLNSKTTPEDCTTPFLRTLSR</sequence>
<feature type="compositionally biased region" description="Gly residues" evidence="9">
    <location>
        <begin position="106"/>
        <end position="120"/>
    </location>
</feature>
<organism evidence="11 12">
    <name type="scientific">Stephania cephalantha</name>
    <dbReference type="NCBI Taxonomy" id="152367"/>
    <lineage>
        <taxon>Eukaryota</taxon>
        <taxon>Viridiplantae</taxon>
        <taxon>Streptophyta</taxon>
        <taxon>Embryophyta</taxon>
        <taxon>Tracheophyta</taxon>
        <taxon>Spermatophyta</taxon>
        <taxon>Magnoliopsida</taxon>
        <taxon>Ranunculales</taxon>
        <taxon>Menispermaceae</taxon>
        <taxon>Menispermoideae</taxon>
        <taxon>Cissampelideae</taxon>
        <taxon>Stephania</taxon>
    </lineage>
</organism>
<keyword evidence="1" id="KW-0493">Microtubule</keyword>
<evidence type="ECO:0000313" key="12">
    <source>
        <dbReference type="Proteomes" id="UP001419268"/>
    </source>
</evidence>
<dbReference type="InterPro" id="IPR019821">
    <property type="entry name" value="Kinesin_motor_CS"/>
</dbReference>
<evidence type="ECO:0000256" key="9">
    <source>
        <dbReference type="SAM" id="MobiDB-lite"/>
    </source>
</evidence>
<dbReference type="GO" id="GO:0003777">
    <property type="term" value="F:microtubule motor activity"/>
    <property type="evidence" value="ECO:0007669"/>
    <property type="project" value="InterPro"/>
</dbReference>
<evidence type="ECO:0000256" key="8">
    <source>
        <dbReference type="SAM" id="Coils"/>
    </source>
</evidence>
<dbReference type="SMART" id="SM00129">
    <property type="entry name" value="KISc"/>
    <property type="match status" value="1"/>
</dbReference>
<feature type="binding site" evidence="7">
    <location>
        <begin position="325"/>
        <end position="332"/>
    </location>
    <ligand>
        <name>ATP</name>
        <dbReference type="ChEBI" id="CHEBI:30616"/>
    </ligand>
</feature>